<dbReference type="Proteomes" id="UP000023795">
    <property type="component" value="Unassembled WGS sequence"/>
</dbReference>
<keyword evidence="4" id="KW-1185">Reference proteome</keyword>
<comment type="caution">
    <text evidence="3">The sequence shown here is derived from an EMBL/GenBank/DDBJ whole genome shotgun (WGS) entry which is preliminary data.</text>
</comment>
<dbReference type="STRING" id="1230338.MOMA_08131"/>
<dbReference type="AlphaFoldDB" id="L2F632"/>
<dbReference type="PATRIC" id="fig|1230338.3.peg.1737"/>
<sequence length="418" mass="45769">MQKQLTLLSIALLSTALVACGGGGEGSSNQSSKNNAGKHNTGKHSNGSSTNTGKNTGKFTQSAKWVINTEANSLNAATPKVYCYDFDGKAEVGCDTDTWDLKFDNSGKYVPKLWSNSGVSGDGKGGVFGLLKWSDLKTFTDATLDPKSKHSIVNHYQVDKKGSIFDTQKWYEYNATSHQLSPNNRVYLITTDNTSPTTQSSVQLPIFAVQVINYYSAAGVSGHPTLRWIDTATPNNVKTKTFDASATTQYINLKTGETTTENGDWHIALDRFNVRLNGGTGSKKKVAGFLAKTPAGYYDTNNKPITDKFNKDNKTESLADLTNVAGYKLPTSAKDWVSDKKRSALNAYNNQNPFDLGWYVYSLVNHKLVAKTDDDAQGALLRSSTGDSYARMRLAEIQYKENATSPNAWVFEFDIQPK</sequence>
<feature type="signal peptide" evidence="2">
    <location>
        <begin position="1"/>
        <end position="19"/>
    </location>
</feature>
<keyword evidence="2" id="KW-0732">Signal</keyword>
<dbReference type="eggNOG" id="ENOG502Z9CX">
    <property type="taxonomic scope" value="Bacteria"/>
</dbReference>
<gene>
    <name evidence="3" type="ORF">MOMA_08131</name>
</gene>
<dbReference type="PROSITE" id="PS51257">
    <property type="entry name" value="PROKAR_LIPOPROTEIN"/>
    <property type="match status" value="1"/>
</dbReference>
<evidence type="ECO:0000256" key="1">
    <source>
        <dbReference type="SAM" id="MobiDB-lite"/>
    </source>
</evidence>
<organism evidence="3 4">
    <name type="scientific">Moraxella macacae 0408225</name>
    <dbReference type="NCBI Taxonomy" id="1230338"/>
    <lineage>
        <taxon>Bacteria</taxon>
        <taxon>Pseudomonadati</taxon>
        <taxon>Pseudomonadota</taxon>
        <taxon>Gammaproteobacteria</taxon>
        <taxon>Moraxellales</taxon>
        <taxon>Moraxellaceae</taxon>
        <taxon>Moraxella</taxon>
    </lineage>
</organism>
<dbReference type="RefSeq" id="WP_009502072.1">
    <property type="nucleotide sequence ID" value="NZ_ANIN01000002.1"/>
</dbReference>
<reference evidence="3 4" key="1">
    <citation type="journal article" date="2013" name="Genome Announc.">
        <title>Genome Sequence of Moraxella macacae 0408225, a Novel Bacterial Species Isolated from a Cynomolgus Macaque with Epistaxis.</title>
        <authorList>
            <person name="Ladner J.T."/>
            <person name="Whitehouse C.A."/>
            <person name="Koroleva G.I."/>
            <person name="Palacios G.F."/>
        </authorList>
    </citation>
    <scope>NUCLEOTIDE SEQUENCE [LARGE SCALE GENOMIC DNA]</scope>
    <source>
        <strain evidence="3 4">0408225</strain>
    </source>
</reference>
<dbReference type="EMBL" id="ANIN01000002">
    <property type="protein sequence ID" value="ELA08514.1"/>
    <property type="molecule type" value="Genomic_DNA"/>
</dbReference>
<proteinExistence type="predicted"/>
<evidence type="ECO:0000313" key="3">
    <source>
        <dbReference type="EMBL" id="ELA08514.1"/>
    </source>
</evidence>
<evidence type="ECO:0008006" key="5">
    <source>
        <dbReference type="Google" id="ProtNLM"/>
    </source>
</evidence>
<dbReference type="OrthoDB" id="335087at2"/>
<name>L2F632_9GAMM</name>
<dbReference type="InterPro" id="IPR025921">
    <property type="entry name" value="HmuY"/>
</dbReference>
<feature type="chain" id="PRO_5003957860" description="Lipoprotein" evidence="2">
    <location>
        <begin position="20"/>
        <end position="418"/>
    </location>
</feature>
<dbReference type="CDD" id="cd12105">
    <property type="entry name" value="HmuY"/>
    <property type="match status" value="2"/>
</dbReference>
<evidence type="ECO:0000256" key="2">
    <source>
        <dbReference type="SAM" id="SignalP"/>
    </source>
</evidence>
<protein>
    <recommendedName>
        <fullName evidence="5">Lipoprotein</fullName>
    </recommendedName>
</protein>
<dbReference type="Pfam" id="PF14064">
    <property type="entry name" value="HmuY"/>
    <property type="match status" value="1"/>
</dbReference>
<evidence type="ECO:0000313" key="4">
    <source>
        <dbReference type="Proteomes" id="UP000023795"/>
    </source>
</evidence>
<feature type="compositionally biased region" description="Polar residues" evidence="1">
    <location>
        <begin position="43"/>
        <end position="56"/>
    </location>
</feature>
<accession>L2F632</accession>
<feature type="region of interest" description="Disordered" evidence="1">
    <location>
        <begin position="24"/>
        <end position="56"/>
    </location>
</feature>